<comment type="similarity">
    <text evidence="4">Belongs to the PHP family.</text>
</comment>
<feature type="binding site" evidence="4">
    <location>
        <position position="132"/>
    </location>
    <ligand>
        <name>Zn(2+)</name>
        <dbReference type="ChEBI" id="CHEBI:29105"/>
        <label>3</label>
    </ligand>
</feature>
<feature type="binding site" evidence="4">
    <location>
        <position position="74"/>
    </location>
    <ligand>
        <name>Zn(2+)</name>
        <dbReference type="ChEBI" id="CHEBI:29105"/>
        <label>3</label>
    </ligand>
</feature>
<dbReference type="OrthoDB" id="9808747at2"/>
<dbReference type="InterPro" id="IPR003141">
    <property type="entry name" value="Pol/His_phosphatase_N"/>
</dbReference>
<dbReference type="EMBL" id="AJYK02000090">
    <property type="protein sequence ID" value="OEF23498.1"/>
    <property type="molecule type" value="Genomic_DNA"/>
</dbReference>
<dbReference type="GO" id="GO:0008270">
    <property type="term" value="F:zinc ion binding"/>
    <property type="evidence" value="ECO:0007669"/>
    <property type="project" value="UniProtKB-UniRule"/>
</dbReference>
<evidence type="ECO:0000256" key="2">
    <source>
        <dbReference type="ARBA" id="ARBA00022801"/>
    </source>
</evidence>
<evidence type="ECO:0000256" key="1">
    <source>
        <dbReference type="ARBA" id="ARBA00022723"/>
    </source>
</evidence>
<evidence type="ECO:0000313" key="7">
    <source>
        <dbReference type="Proteomes" id="UP000094070"/>
    </source>
</evidence>
<feature type="binding site" evidence="4">
    <location>
        <position position="41"/>
    </location>
    <ligand>
        <name>Zn(2+)</name>
        <dbReference type="ChEBI" id="CHEBI:29105"/>
        <label>2</label>
    </ligand>
</feature>
<evidence type="ECO:0000256" key="3">
    <source>
        <dbReference type="ARBA" id="ARBA00022833"/>
    </source>
</evidence>
<feature type="binding site" evidence="4">
    <location>
        <position position="10"/>
    </location>
    <ligand>
        <name>Zn(2+)</name>
        <dbReference type="ChEBI" id="CHEBI:29105"/>
        <label>1</label>
    </ligand>
</feature>
<dbReference type="AlphaFoldDB" id="A0A1E5DZN1"/>
<comment type="caution">
    <text evidence="6">The sequence shown here is derived from an EMBL/GenBank/DDBJ whole genome shotgun (WGS) entry which is preliminary data.</text>
</comment>
<dbReference type="InterPro" id="IPR004013">
    <property type="entry name" value="PHP_dom"/>
</dbReference>
<feature type="binding site" evidence="4">
    <location>
        <position position="102"/>
    </location>
    <ligand>
        <name>Zn(2+)</name>
        <dbReference type="ChEBI" id="CHEBI:29105"/>
        <label>3</label>
    </ligand>
</feature>
<gene>
    <name evidence="6" type="ORF">A1QC_11925</name>
</gene>
<accession>A0A1E5DZN1</accession>
<comment type="cofactor">
    <cofactor evidence="4">
        <name>Zn(2+)</name>
        <dbReference type="ChEBI" id="CHEBI:29105"/>
    </cofactor>
    <text evidence="4">Binds 3 Zn(2+) ions per subunit.</text>
</comment>
<dbReference type="PANTHER" id="PTHR36928:SF1">
    <property type="entry name" value="PHOSPHATASE YCDX-RELATED"/>
    <property type="match status" value="1"/>
</dbReference>
<dbReference type="Pfam" id="PF02811">
    <property type="entry name" value="PHP"/>
    <property type="match status" value="1"/>
</dbReference>
<dbReference type="Gene3D" id="3.20.20.140">
    <property type="entry name" value="Metal-dependent hydrolases"/>
    <property type="match status" value="1"/>
</dbReference>
<feature type="binding site" evidence="4">
    <location>
        <position position="16"/>
    </location>
    <ligand>
        <name>Zn(2+)</name>
        <dbReference type="ChEBI" id="CHEBI:29105"/>
        <label>2</label>
    </ligand>
</feature>
<evidence type="ECO:0000259" key="5">
    <source>
        <dbReference type="SMART" id="SM00481"/>
    </source>
</evidence>
<dbReference type="SMART" id="SM00481">
    <property type="entry name" value="POLIIIAc"/>
    <property type="match status" value="1"/>
</dbReference>
<reference evidence="6 7" key="1">
    <citation type="journal article" date="2012" name="Science">
        <title>Ecological populations of bacteria act as socially cohesive units of antibiotic production and resistance.</title>
        <authorList>
            <person name="Cordero O.X."/>
            <person name="Wildschutte H."/>
            <person name="Kirkup B."/>
            <person name="Proehl S."/>
            <person name="Ngo L."/>
            <person name="Hussain F."/>
            <person name="Le Roux F."/>
            <person name="Mincer T."/>
            <person name="Polz M.F."/>
        </authorList>
    </citation>
    <scope>NUCLEOTIDE SEQUENCE [LARGE SCALE GENOMIC DNA]</scope>
    <source>
        <strain evidence="6 7">1S-45</strain>
    </source>
</reference>
<organism evidence="6 7">
    <name type="scientific">Vibrio rumoiensis 1S-45</name>
    <dbReference type="NCBI Taxonomy" id="1188252"/>
    <lineage>
        <taxon>Bacteria</taxon>
        <taxon>Pseudomonadati</taxon>
        <taxon>Pseudomonadota</taxon>
        <taxon>Gammaproteobacteria</taxon>
        <taxon>Vibrionales</taxon>
        <taxon>Vibrionaceae</taxon>
        <taxon>Vibrio</taxon>
    </lineage>
</organism>
<dbReference type="eggNOG" id="COG1387">
    <property type="taxonomic scope" value="Bacteria"/>
</dbReference>
<dbReference type="SUPFAM" id="SSF89550">
    <property type="entry name" value="PHP domain-like"/>
    <property type="match status" value="1"/>
</dbReference>
<feature type="binding site" evidence="4">
    <location>
        <position position="194"/>
    </location>
    <ligand>
        <name>Zn(2+)</name>
        <dbReference type="ChEBI" id="CHEBI:29105"/>
        <label>1</label>
    </ligand>
</feature>
<proteinExistence type="inferred from homology"/>
<keyword evidence="7" id="KW-1185">Reference proteome</keyword>
<dbReference type="RefSeq" id="WP_017025700.1">
    <property type="nucleotide sequence ID" value="NZ_AJYK02000090.1"/>
</dbReference>
<keyword evidence="1 4" id="KW-0479">Metal-binding</keyword>
<dbReference type="InterPro" id="IPR050243">
    <property type="entry name" value="PHP_phosphatase"/>
</dbReference>
<evidence type="ECO:0000313" key="6">
    <source>
        <dbReference type="EMBL" id="OEF23498.1"/>
    </source>
</evidence>
<feature type="binding site" evidence="4">
    <location>
        <position position="196"/>
    </location>
    <ligand>
        <name>Zn(2+)</name>
        <dbReference type="ChEBI" id="CHEBI:29105"/>
        <label>2</label>
    </ligand>
</feature>
<dbReference type="InterPro" id="IPR016195">
    <property type="entry name" value="Pol/histidinol_Pase-like"/>
</dbReference>
<dbReference type="CDD" id="cd07437">
    <property type="entry name" value="PHP_HisPPase_Ycdx_like"/>
    <property type="match status" value="1"/>
</dbReference>
<name>A0A1E5DZN1_9VIBR</name>
<dbReference type="InterPro" id="IPR023710">
    <property type="entry name" value="Phosphatase_YcdX_put"/>
</dbReference>
<dbReference type="HAMAP" id="MF_01561">
    <property type="entry name" value="YcdX_phosphat"/>
    <property type="match status" value="1"/>
</dbReference>
<sequence>MQIQVDTHTHTYASGHAYSTLIENAKMAKEHGMKMFCATDHSSAMPGAPHYWYFNNQRVVPRFLDEVAVLRGVETNIMNEQGEVDLHPSSYDHLDWIIASFHEAVFRPAGKVAHTQALMNIIKSGKIDALGHLGNPNYDFDFEAVALCAKEHNVAIELNNSSLKGGSRAGSEERCEAIARVVKDVGGYITTGSDAHFCYDLGKFEKVSALLDKVEMPSDKVITHTPQQFLEFLALRGREPIAEFQGM</sequence>
<feature type="domain" description="Polymerase/histidinol phosphatase N-terminal" evidence="5">
    <location>
        <begin position="5"/>
        <end position="79"/>
    </location>
</feature>
<feature type="binding site" evidence="4">
    <location>
        <position position="74"/>
    </location>
    <ligand>
        <name>Zn(2+)</name>
        <dbReference type="ChEBI" id="CHEBI:29105"/>
        <label>1</label>
    </ligand>
</feature>
<dbReference type="GO" id="GO:0016791">
    <property type="term" value="F:phosphatase activity"/>
    <property type="evidence" value="ECO:0007669"/>
    <property type="project" value="UniProtKB-UniRule"/>
</dbReference>
<keyword evidence="2 4" id="KW-0378">Hydrolase</keyword>
<dbReference type="PANTHER" id="PTHR36928">
    <property type="entry name" value="PHOSPHATASE YCDX-RELATED"/>
    <property type="match status" value="1"/>
</dbReference>
<feature type="binding site" evidence="4">
    <location>
        <position position="8"/>
    </location>
    <ligand>
        <name>Zn(2+)</name>
        <dbReference type="ChEBI" id="CHEBI:29105"/>
        <label>1</label>
    </ligand>
</feature>
<dbReference type="STRING" id="1188252.A1QC_11925"/>
<protein>
    <submittedName>
        <fullName evidence="6">Phosphatase</fullName>
    </submittedName>
</protein>
<dbReference type="GO" id="GO:0071978">
    <property type="term" value="P:bacterial-type flagellum-dependent swarming motility"/>
    <property type="evidence" value="ECO:0007669"/>
    <property type="project" value="TreeGrafter"/>
</dbReference>
<evidence type="ECO:0000256" key="4">
    <source>
        <dbReference type="HAMAP-Rule" id="MF_01561"/>
    </source>
</evidence>
<keyword evidence="3 4" id="KW-0862">Zinc</keyword>
<dbReference type="Proteomes" id="UP000094070">
    <property type="component" value="Unassembled WGS sequence"/>
</dbReference>
<dbReference type="NCBIfam" id="NF006702">
    <property type="entry name" value="PRK09248.1"/>
    <property type="match status" value="1"/>
</dbReference>
<dbReference type="GO" id="GO:0005829">
    <property type="term" value="C:cytosol"/>
    <property type="evidence" value="ECO:0007669"/>
    <property type="project" value="TreeGrafter"/>
</dbReference>